<dbReference type="Pfam" id="PF00795">
    <property type="entry name" value="CN_hydrolase"/>
    <property type="match status" value="1"/>
</dbReference>
<sequence length="291" mass="32566">MASSSAPTYREHPLRVACVQYDPKLRDVQGNLNKASEMTDPLKPGQVDLVVFPEMAFTGYMFTSPESIEPFLEEPRIGPTALFCRSLAKRIGAYVIAGYPERSSVPGTNGWNSATVFSPSGDIVHNYRKSFLFDTDKFWAQEGDGFSFVDLPQPIGRLCLAICMDINPKDFLSPWDAYELSRYAQKHSVDTLVLTANWLDPPAPTDPPPTGSELEDKEEEDEKDSPDGPSFSTLNYWAHRLMPLHDPPPPPPGIFLEETSERDEREVLQKEVVFVCCNRVGLEEGTTFVDL</sequence>
<dbReference type="GO" id="GO:0030163">
    <property type="term" value="P:protein catabolic process"/>
    <property type="evidence" value="ECO:0007669"/>
    <property type="project" value="TreeGrafter"/>
</dbReference>
<accession>A0A0F7SLL9</accession>
<dbReference type="GO" id="GO:0008418">
    <property type="term" value="F:protein-N-terminal asparagine amidohydrolase activity"/>
    <property type="evidence" value="ECO:0007669"/>
    <property type="project" value="InterPro"/>
</dbReference>
<organism evidence="3">
    <name type="scientific">Phaffia rhodozyma</name>
    <name type="common">Yeast</name>
    <name type="synonym">Xanthophyllomyces dendrorhous</name>
    <dbReference type="NCBI Taxonomy" id="264483"/>
    <lineage>
        <taxon>Eukaryota</taxon>
        <taxon>Fungi</taxon>
        <taxon>Dikarya</taxon>
        <taxon>Basidiomycota</taxon>
        <taxon>Agaricomycotina</taxon>
        <taxon>Tremellomycetes</taxon>
        <taxon>Cystofilobasidiales</taxon>
        <taxon>Mrakiaceae</taxon>
        <taxon>Phaffia</taxon>
    </lineage>
</organism>
<evidence type="ECO:0000256" key="1">
    <source>
        <dbReference type="SAM" id="MobiDB-lite"/>
    </source>
</evidence>
<feature type="domain" description="CN hydrolase" evidence="2">
    <location>
        <begin position="14"/>
        <end position="291"/>
    </location>
</feature>
<dbReference type="AlphaFoldDB" id="A0A0F7SLL9"/>
<feature type="compositionally biased region" description="Pro residues" evidence="1">
    <location>
        <begin position="201"/>
        <end position="210"/>
    </location>
</feature>
<proteinExistence type="predicted"/>
<dbReference type="PANTHER" id="PTHR11750:SF26">
    <property type="entry name" value="PROTEIN N-TERMINAL AMIDASE"/>
    <property type="match status" value="1"/>
</dbReference>
<protein>
    <submittedName>
        <fullName evidence="3">Carbon-nitrogen hydrolase</fullName>
    </submittedName>
</protein>
<dbReference type="InterPro" id="IPR036526">
    <property type="entry name" value="C-N_Hydrolase_sf"/>
</dbReference>
<dbReference type="Gene3D" id="3.60.110.10">
    <property type="entry name" value="Carbon-nitrogen hydrolase"/>
    <property type="match status" value="1"/>
</dbReference>
<name>A0A0F7SLL9_PHARH</name>
<dbReference type="GO" id="GO:0070773">
    <property type="term" value="F:protein-N-terminal glutamine amidohydrolase activity"/>
    <property type="evidence" value="ECO:0007669"/>
    <property type="project" value="InterPro"/>
</dbReference>
<dbReference type="InterPro" id="IPR039703">
    <property type="entry name" value="Nta1"/>
</dbReference>
<dbReference type="PROSITE" id="PS50263">
    <property type="entry name" value="CN_HYDROLASE"/>
    <property type="match status" value="1"/>
</dbReference>
<dbReference type="PANTHER" id="PTHR11750">
    <property type="entry name" value="PROTEIN N-TERMINAL AMIDASE"/>
    <property type="match status" value="1"/>
</dbReference>
<evidence type="ECO:0000259" key="2">
    <source>
        <dbReference type="PROSITE" id="PS50263"/>
    </source>
</evidence>
<feature type="region of interest" description="Disordered" evidence="1">
    <location>
        <begin position="198"/>
        <end position="229"/>
    </location>
</feature>
<feature type="compositionally biased region" description="Acidic residues" evidence="1">
    <location>
        <begin position="213"/>
        <end position="224"/>
    </location>
</feature>
<evidence type="ECO:0000313" key="3">
    <source>
        <dbReference type="EMBL" id="CED82967.1"/>
    </source>
</evidence>
<dbReference type="EMBL" id="LN483142">
    <property type="protein sequence ID" value="CED82967.1"/>
    <property type="molecule type" value="Genomic_DNA"/>
</dbReference>
<dbReference type="SUPFAM" id="SSF56317">
    <property type="entry name" value="Carbon-nitrogen hydrolase"/>
    <property type="match status" value="1"/>
</dbReference>
<keyword evidence="3" id="KW-0378">Hydrolase</keyword>
<reference evidence="3" key="1">
    <citation type="submission" date="2014-08" db="EMBL/GenBank/DDBJ databases">
        <authorList>
            <person name="Sharma Rahul"/>
            <person name="Thines Marco"/>
        </authorList>
    </citation>
    <scope>NUCLEOTIDE SEQUENCE</scope>
</reference>
<dbReference type="InterPro" id="IPR003010">
    <property type="entry name" value="C-N_Hydrolase"/>
</dbReference>